<feature type="compositionally biased region" description="Pro residues" evidence="7">
    <location>
        <begin position="731"/>
        <end position="740"/>
    </location>
</feature>
<keyword evidence="3 8" id="KW-0812">Transmembrane</keyword>
<feature type="compositionally biased region" description="Polar residues" evidence="7">
    <location>
        <begin position="107"/>
        <end position="117"/>
    </location>
</feature>
<evidence type="ECO:0000313" key="11">
    <source>
        <dbReference type="EMBL" id="EKF20564.1"/>
    </source>
</evidence>
<feature type="coiled-coil region" evidence="6">
    <location>
        <begin position="380"/>
        <end position="443"/>
    </location>
</feature>
<evidence type="ECO:0000256" key="1">
    <source>
        <dbReference type="ARBA" id="ARBA00004651"/>
    </source>
</evidence>
<dbReference type="Proteomes" id="UP000006786">
    <property type="component" value="Unassembled WGS sequence"/>
</dbReference>
<dbReference type="PANTHER" id="PTHR32309:SF13">
    <property type="entry name" value="FERRIC ENTEROBACTIN TRANSPORT PROTEIN FEPE"/>
    <property type="match status" value="1"/>
</dbReference>
<feature type="region of interest" description="Disordered" evidence="7">
    <location>
        <begin position="1"/>
        <end position="118"/>
    </location>
</feature>
<dbReference type="GO" id="GO:0005886">
    <property type="term" value="C:plasma membrane"/>
    <property type="evidence" value="ECO:0007669"/>
    <property type="project" value="UniProtKB-SubCell"/>
</dbReference>
<keyword evidence="2" id="KW-1003">Cell membrane</keyword>
<comment type="subcellular location">
    <subcellularLocation>
        <location evidence="1">Cell membrane</location>
        <topology evidence="1">Multi-pass membrane protein</topology>
    </subcellularLocation>
</comment>
<evidence type="ECO:0000256" key="5">
    <source>
        <dbReference type="ARBA" id="ARBA00023136"/>
    </source>
</evidence>
<dbReference type="STRING" id="391937.NA2_02229"/>
<dbReference type="PANTHER" id="PTHR32309">
    <property type="entry name" value="TYROSINE-PROTEIN KINASE"/>
    <property type="match status" value="1"/>
</dbReference>
<feature type="domain" description="Tyrosine-protein kinase G-rich" evidence="10">
    <location>
        <begin position="556"/>
        <end position="627"/>
    </location>
</feature>
<feature type="transmembrane region" description="Helical" evidence="8">
    <location>
        <begin position="198"/>
        <end position="217"/>
    </location>
</feature>
<feature type="compositionally biased region" description="Basic and acidic residues" evidence="7">
    <location>
        <begin position="140"/>
        <end position="158"/>
    </location>
</feature>
<feature type="transmembrane region" description="Helical" evidence="8">
    <location>
        <begin position="612"/>
        <end position="637"/>
    </location>
</feature>
<evidence type="ECO:0000256" key="8">
    <source>
        <dbReference type="SAM" id="Phobius"/>
    </source>
</evidence>
<evidence type="ECO:0000256" key="6">
    <source>
        <dbReference type="SAM" id="Coils"/>
    </source>
</evidence>
<feature type="region of interest" description="Disordered" evidence="7">
    <location>
        <begin position="131"/>
        <end position="179"/>
    </location>
</feature>
<dbReference type="PATRIC" id="fig|391937.3.peg.462"/>
<dbReference type="EMBL" id="AMRM01000002">
    <property type="protein sequence ID" value="EKF20564.1"/>
    <property type="molecule type" value="Genomic_DNA"/>
</dbReference>
<accession>K2LS07</accession>
<evidence type="ECO:0000313" key="12">
    <source>
        <dbReference type="Proteomes" id="UP000006786"/>
    </source>
</evidence>
<evidence type="ECO:0000256" key="4">
    <source>
        <dbReference type="ARBA" id="ARBA00022989"/>
    </source>
</evidence>
<dbReference type="Pfam" id="PF02706">
    <property type="entry name" value="Wzz"/>
    <property type="match status" value="1"/>
</dbReference>
<dbReference type="InterPro" id="IPR003856">
    <property type="entry name" value="LPS_length_determ_N"/>
</dbReference>
<feature type="compositionally biased region" description="Basic and acidic residues" evidence="7">
    <location>
        <begin position="718"/>
        <end position="730"/>
    </location>
</feature>
<keyword evidence="5 8" id="KW-0472">Membrane</keyword>
<comment type="caution">
    <text evidence="11">The sequence shown here is derived from an EMBL/GenBank/DDBJ whole genome shotgun (WGS) entry which is preliminary data.</text>
</comment>
<dbReference type="InterPro" id="IPR050445">
    <property type="entry name" value="Bact_polysacc_biosynth/exp"/>
</dbReference>
<feature type="compositionally biased region" description="Basic and acidic residues" evidence="7">
    <location>
        <begin position="80"/>
        <end position="105"/>
    </location>
</feature>
<evidence type="ECO:0000256" key="7">
    <source>
        <dbReference type="SAM" id="MobiDB-lite"/>
    </source>
</evidence>
<feature type="compositionally biased region" description="Basic and acidic residues" evidence="7">
    <location>
        <begin position="1"/>
        <end position="17"/>
    </location>
</feature>
<feature type="domain" description="Polysaccharide chain length determinant N-terminal" evidence="9">
    <location>
        <begin position="187"/>
        <end position="275"/>
    </location>
</feature>
<keyword evidence="6" id="KW-0175">Coiled coil</keyword>
<dbReference type="OrthoDB" id="230260at2"/>
<organism evidence="11 12">
    <name type="scientific">Nitratireductor pacificus pht-3B</name>
    <dbReference type="NCBI Taxonomy" id="391937"/>
    <lineage>
        <taxon>Bacteria</taxon>
        <taxon>Pseudomonadati</taxon>
        <taxon>Pseudomonadota</taxon>
        <taxon>Alphaproteobacteria</taxon>
        <taxon>Hyphomicrobiales</taxon>
        <taxon>Phyllobacteriaceae</taxon>
        <taxon>Nitratireductor</taxon>
    </lineage>
</organism>
<gene>
    <name evidence="11" type="ORF">NA2_02229</name>
</gene>
<keyword evidence="12" id="KW-1185">Reference proteome</keyword>
<evidence type="ECO:0000256" key="3">
    <source>
        <dbReference type="ARBA" id="ARBA00022692"/>
    </source>
</evidence>
<keyword evidence="4 8" id="KW-1133">Transmembrane helix</keyword>
<dbReference type="Pfam" id="PF13807">
    <property type="entry name" value="GNVR"/>
    <property type="match status" value="1"/>
</dbReference>
<name>K2LS07_9HYPH</name>
<evidence type="ECO:0000256" key="2">
    <source>
        <dbReference type="ARBA" id="ARBA00022475"/>
    </source>
</evidence>
<sequence>MFDADNPRKNGPRKDLRNASLLTQRPEEAERSPAAPRRPSSAGSSLLTQAGAGHRQPARALDDPQDETARRQTAAVAEAYLRRAEAGRRPAEHTPSHAYARREESAPPSSTAEQEGQSVKDRILNRLFPLPAGPAAQRMPEPEVRPAVEEPEPAREPRPAAAAASAPHPQETAPSGDGYWQPLIDPMRVISGIVRARWLIVATTIIGAILGVMIALATPKMYYAATELLFDPRDLQIVERDLTRGGLPSDATLALIENQVSIIRSGTVLNKVVDRLDLASDPEFNGSGGSTLGLLMSPRSLISALINGGGGKSDSGARHSIAIENLARALDVSRNSKTFIIIVGATTLDPDKSALIASTVTDVFLETYGDLQSETAGRANREINERVDSLRGEVEAAERAIADFKAKNDLVDAQGRLIADDEIVRLNEQLSSARARVSELNARAAAARTLDVETVLGGALPEQVASSVMTELLAQYASVRQQAGRLAVRLGPRHPDRLSVEAELAGARDEIARELRRIVASNQVELQRAVQLEQDLAGQLARLKVQKGQTEGDRVTLRELEREANAKRSVYEALLLRARETGQQEGLNTANVNIISQASAPLDPVGPSRSSIAIAGTLLGFLAGVGLGGTIGAIQSLRENMNGRRRSPPNGGGNGGRAARRDEPDPGPGPSGGGADYRRSFAAQRDPEPPVGTRFAGDAGARALDEAEPVLAAHHAVREDTAEVDRHPVRPEPPQPPRQPEPVAQPVAQPVPQPPLPSQAQAVYMNPQMPIAPMGWQAGWPMPPMAMHPMAMHPGMMPMPAMMPQQFMPYPSVVAMPAMQVLHQPAMSAPAAPQPNLASPVEPPHTGAADDDEVVPFDAIRGRLHAVRREIDRLAERRHQTRYR</sequence>
<proteinExistence type="predicted"/>
<feature type="region of interest" description="Disordered" evidence="7">
    <location>
        <begin position="827"/>
        <end position="856"/>
    </location>
</feature>
<reference evidence="11 12" key="1">
    <citation type="journal article" date="2012" name="J. Bacteriol.">
        <title>Genome Sequence of Nitratireductor pacificus Type Strain pht-3B.</title>
        <authorList>
            <person name="Lai Q."/>
            <person name="Li G."/>
            <person name="Shao Z."/>
        </authorList>
    </citation>
    <scope>NUCLEOTIDE SEQUENCE [LARGE SCALE GENOMIC DNA]</scope>
    <source>
        <strain evidence="12">pht-3B</strain>
    </source>
</reference>
<dbReference type="AlphaFoldDB" id="K2LS07"/>
<dbReference type="InterPro" id="IPR032807">
    <property type="entry name" value="GNVR"/>
</dbReference>
<feature type="compositionally biased region" description="Low complexity" evidence="7">
    <location>
        <begin position="32"/>
        <end position="42"/>
    </location>
</feature>
<dbReference type="eggNOG" id="COG3206">
    <property type="taxonomic scope" value="Bacteria"/>
</dbReference>
<dbReference type="GO" id="GO:0004713">
    <property type="term" value="F:protein tyrosine kinase activity"/>
    <property type="evidence" value="ECO:0007669"/>
    <property type="project" value="TreeGrafter"/>
</dbReference>
<feature type="region of interest" description="Disordered" evidence="7">
    <location>
        <begin position="718"/>
        <end position="759"/>
    </location>
</feature>
<dbReference type="RefSeq" id="WP_008593694.1">
    <property type="nucleotide sequence ID" value="NZ_AMRM01000002.1"/>
</dbReference>
<evidence type="ECO:0000259" key="9">
    <source>
        <dbReference type="Pfam" id="PF02706"/>
    </source>
</evidence>
<evidence type="ECO:0000259" key="10">
    <source>
        <dbReference type="Pfam" id="PF13807"/>
    </source>
</evidence>
<feature type="region of interest" description="Disordered" evidence="7">
    <location>
        <begin position="639"/>
        <end position="678"/>
    </location>
</feature>
<protein>
    <submittedName>
        <fullName evidence="11">Lipopolysaccharide biosynthesis protein</fullName>
    </submittedName>
</protein>